<evidence type="ECO:0000256" key="6">
    <source>
        <dbReference type="ARBA" id="ARBA00022833"/>
    </source>
</evidence>
<evidence type="ECO:0000256" key="7">
    <source>
        <dbReference type="ARBA" id="ARBA00047989"/>
    </source>
</evidence>
<proteinExistence type="inferred from homology"/>
<gene>
    <name evidence="11" type="primary">yfiH</name>
    <name evidence="11" type="ORF">GCM10022278_30500</name>
</gene>
<keyword evidence="6" id="KW-0862">Zinc</keyword>
<evidence type="ECO:0000256" key="1">
    <source>
        <dbReference type="ARBA" id="ARBA00000553"/>
    </source>
</evidence>
<comment type="similarity">
    <text evidence="2 10">Belongs to the purine nucleoside phosphorylase YfiH/LACC1 family.</text>
</comment>
<evidence type="ECO:0000256" key="2">
    <source>
        <dbReference type="ARBA" id="ARBA00007353"/>
    </source>
</evidence>
<comment type="catalytic activity">
    <reaction evidence="8">
        <text>adenosine + phosphate = alpha-D-ribose 1-phosphate + adenine</text>
        <dbReference type="Rhea" id="RHEA:27642"/>
        <dbReference type="ChEBI" id="CHEBI:16335"/>
        <dbReference type="ChEBI" id="CHEBI:16708"/>
        <dbReference type="ChEBI" id="CHEBI:43474"/>
        <dbReference type="ChEBI" id="CHEBI:57720"/>
        <dbReference type="EC" id="2.4.2.1"/>
    </reaction>
    <physiologicalReaction direction="left-to-right" evidence="8">
        <dbReference type="Rhea" id="RHEA:27643"/>
    </physiologicalReaction>
</comment>
<dbReference type="Pfam" id="PF02578">
    <property type="entry name" value="Cu-oxidase_4"/>
    <property type="match status" value="1"/>
</dbReference>
<evidence type="ECO:0000256" key="3">
    <source>
        <dbReference type="ARBA" id="ARBA00022679"/>
    </source>
</evidence>
<keyword evidence="4" id="KW-0479">Metal-binding</keyword>
<dbReference type="NCBIfam" id="TIGR00726">
    <property type="entry name" value="peptidoglycan editing factor PgeF"/>
    <property type="match status" value="1"/>
</dbReference>
<evidence type="ECO:0000256" key="4">
    <source>
        <dbReference type="ARBA" id="ARBA00022723"/>
    </source>
</evidence>
<accession>A0ABP7PTB9</accession>
<dbReference type="RefSeq" id="WP_344807915.1">
    <property type="nucleotide sequence ID" value="NZ_BAABBO010000014.1"/>
</dbReference>
<dbReference type="SUPFAM" id="SSF64438">
    <property type="entry name" value="CNF1/YfiH-like putative cysteine hydrolases"/>
    <property type="match status" value="1"/>
</dbReference>
<evidence type="ECO:0000256" key="8">
    <source>
        <dbReference type="ARBA" id="ARBA00048968"/>
    </source>
</evidence>
<dbReference type="EMBL" id="BAABBO010000014">
    <property type="protein sequence ID" value="GAA3970914.1"/>
    <property type="molecule type" value="Genomic_DNA"/>
</dbReference>
<evidence type="ECO:0000256" key="5">
    <source>
        <dbReference type="ARBA" id="ARBA00022801"/>
    </source>
</evidence>
<comment type="caution">
    <text evidence="11">The sequence shown here is derived from an EMBL/GenBank/DDBJ whole genome shotgun (WGS) entry which is preliminary data.</text>
</comment>
<evidence type="ECO:0000313" key="12">
    <source>
        <dbReference type="Proteomes" id="UP001501337"/>
    </source>
</evidence>
<evidence type="ECO:0000256" key="10">
    <source>
        <dbReference type="RuleBase" id="RU361274"/>
    </source>
</evidence>
<comment type="catalytic activity">
    <reaction evidence="9">
        <text>S-methyl-5'-thioadenosine + phosphate = 5-(methylsulfanyl)-alpha-D-ribose 1-phosphate + adenine</text>
        <dbReference type="Rhea" id="RHEA:11852"/>
        <dbReference type="ChEBI" id="CHEBI:16708"/>
        <dbReference type="ChEBI" id="CHEBI:17509"/>
        <dbReference type="ChEBI" id="CHEBI:43474"/>
        <dbReference type="ChEBI" id="CHEBI:58533"/>
        <dbReference type="EC" id="2.4.2.28"/>
    </reaction>
    <physiologicalReaction direction="left-to-right" evidence="9">
        <dbReference type="Rhea" id="RHEA:11853"/>
    </physiologicalReaction>
</comment>
<dbReference type="InterPro" id="IPR038371">
    <property type="entry name" value="Cu_polyphenol_OxRdtase_sf"/>
</dbReference>
<sequence length="251" mass="27256">MVEPLEVMAADWSAPHGVHAFTTWRAGGVSLPPYNSLNLGTHVGDDPEAVAENRRRLWSEIQRQSPTMIDVTWLTQVHGTRVAEPGPDLAEADALFTRSKGRALAVMTADCLPVFLTAADGSEIAVAHAGWRGLADGVIEAAVERFANKPASILAHLGPAIGPTAFEVGEDVRAAFIARDSRHAGAFQRAPKRDDRKYWCNIYLLASQILQSNGVTTVTGGKGCTYTQPDRYFSYRRNGPTGRMASIIWLD</sequence>
<organism evidence="11 12">
    <name type="scientific">Allohahella marinimesophila</name>
    <dbReference type="NCBI Taxonomy" id="1054972"/>
    <lineage>
        <taxon>Bacteria</taxon>
        <taxon>Pseudomonadati</taxon>
        <taxon>Pseudomonadota</taxon>
        <taxon>Gammaproteobacteria</taxon>
        <taxon>Oceanospirillales</taxon>
        <taxon>Hahellaceae</taxon>
        <taxon>Allohahella</taxon>
    </lineage>
</organism>
<dbReference type="PANTHER" id="PTHR30616">
    <property type="entry name" value="UNCHARACTERIZED PROTEIN YFIH"/>
    <property type="match status" value="1"/>
</dbReference>
<dbReference type="CDD" id="cd16833">
    <property type="entry name" value="YfiH"/>
    <property type="match status" value="1"/>
</dbReference>
<comment type="catalytic activity">
    <reaction evidence="1">
        <text>inosine + phosphate = alpha-D-ribose 1-phosphate + hypoxanthine</text>
        <dbReference type="Rhea" id="RHEA:27646"/>
        <dbReference type="ChEBI" id="CHEBI:17368"/>
        <dbReference type="ChEBI" id="CHEBI:17596"/>
        <dbReference type="ChEBI" id="CHEBI:43474"/>
        <dbReference type="ChEBI" id="CHEBI:57720"/>
        <dbReference type="EC" id="2.4.2.1"/>
    </reaction>
    <physiologicalReaction direction="left-to-right" evidence="1">
        <dbReference type="Rhea" id="RHEA:27647"/>
    </physiologicalReaction>
</comment>
<reference evidence="12" key="1">
    <citation type="journal article" date="2019" name="Int. J. Syst. Evol. Microbiol.">
        <title>The Global Catalogue of Microorganisms (GCM) 10K type strain sequencing project: providing services to taxonomists for standard genome sequencing and annotation.</title>
        <authorList>
            <consortium name="The Broad Institute Genomics Platform"/>
            <consortium name="The Broad Institute Genome Sequencing Center for Infectious Disease"/>
            <person name="Wu L."/>
            <person name="Ma J."/>
        </authorList>
    </citation>
    <scope>NUCLEOTIDE SEQUENCE [LARGE SCALE GENOMIC DNA]</scope>
    <source>
        <strain evidence="12">JCM 17555</strain>
    </source>
</reference>
<dbReference type="Gene3D" id="3.60.140.10">
    <property type="entry name" value="CNF1/YfiH-like putative cysteine hydrolases"/>
    <property type="match status" value="1"/>
</dbReference>
<dbReference type="InterPro" id="IPR003730">
    <property type="entry name" value="Cu_polyphenol_OxRdtase"/>
</dbReference>
<protein>
    <recommendedName>
        <fullName evidence="10">Purine nucleoside phosphorylase</fullName>
    </recommendedName>
</protein>
<comment type="catalytic activity">
    <reaction evidence="7">
        <text>adenosine + H2O + H(+) = inosine + NH4(+)</text>
        <dbReference type="Rhea" id="RHEA:24408"/>
        <dbReference type="ChEBI" id="CHEBI:15377"/>
        <dbReference type="ChEBI" id="CHEBI:15378"/>
        <dbReference type="ChEBI" id="CHEBI:16335"/>
        <dbReference type="ChEBI" id="CHEBI:17596"/>
        <dbReference type="ChEBI" id="CHEBI:28938"/>
        <dbReference type="EC" id="3.5.4.4"/>
    </reaction>
    <physiologicalReaction direction="left-to-right" evidence="7">
        <dbReference type="Rhea" id="RHEA:24409"/>
    </physiologicalReaction>
</comment>
<dbReference type="PANTHER" id="PTHR30616:SF2">
    <property type="entry name" value="PURINE NUCLEOSIDE PHOSPHORYLASE LACC1"/>
    <property type="match status" value="1"/>
</dbReference>
<dbReference type="InterPro" id="IPR011324">
    <property type="entry name" value="Cytotoxic_necrot_fac-like_cat"/>
</dbReference>
<evidence type="ECO:0000256" key="9">
    <source>
        <dbReference type="ARBA" id="ARBA00049893"/>
    </source>
</evidence>
<keyword evidence="12" id="KW-1185">Reference proteome</keyword>
<name>A0ABP7PTB9_9GAMM</name>
<keyword evidence="3" id="KW-0808">Transferase</keyword>
<dbReference type="Proteomes" id="UP001501337">
    <property type="component" value="Unassembled WGS sequence"/>
</dbReference>
<evidence type="ECO:0000313" key="11">
    <source>
        <dbReference type="EMBL" id="GAA3970914.1"/>
    </source>
</evidence>
<keyword evidence="5" id="KW-0378">Hydrolase</keyword>